<proteinExistence type="predicted"/>
<gene>
    <name evidence="2" type="primary">g477</name>
    <name evidence="2" type="ORF">VP750_LOCUS419</name>
</gene>
<dbReference type="PANTHER" id="PTHR28674">
    <property type="entry name" value="SIMILAR TO DNA SEGMENT, CHR 10, WAYNE STATE UNIVERSITY 102,-EXPRESSED"/>
    <property type="match status" value="1"/>
</dbReference>
<dbReference type="InterPro" id="IPR027921">
    <property type="entry name" value="NOPCHAP1"/>
</dbReference>
<feature type="region of interest" description="Disordered" evidence="1">
    <location>
        <begin position="1"/>
        <end position="37"/>
    </location>
</feature>
<dbReference type="EMBL" id="CAXHTA020000001">
    <property type="protein sequence ID" value="CAL5218760.1"/>
    <property type="molecule type" value="Genomic_DNA"/>
</dbReference>
<dbReference type="Proteomes" id="UP001497392">
    <property type="component" value="Unassembled WGS sequence"/>
</dbReference>
<dbReference type="PANTHER" id="PTHR28674:SF1">
    <property type="entry name" value="NOP PROTEIN CHAPERONE 1"/>
    <property type="match status" value="1"/>
</dbReference>
<evidence type="ECO:0000313" key="3">
    <source>
        <dbReference type="Proteomes" id="UP001497392"/>
    </source>
</evidence>
<evidence type="ECO:0000256" key="1">
    <source>
        <dbReference type="SAM" id="MobiDB-lite"/>
    </source>
</evidence>
<feature type="compositionally biased region" description="Basic and acidic residues" evidence="1">
    <location>
        <begin position="169"/>
        <end position="178"/>
    </location>
</feature>
<feature type="compositionally biased region" description="Basic and acidic residues" evidence="1">
    <location>
        <begin position="202"/>
        <end position="213"/>
    </location>
</feature>
<name>A0ABP1FJH4_9CHLO</name>
<comment type="caution">
    <text evidence="2">The sequence shown here is derived from an EMBL/GenBank/DDBJ whole genome shotgun (WGS) entry which is preliminary data.</text>
</comment>
<dbReference type="Pfam" id="PF15370">
    <property type="entry name" value="NOPCHAP1"/>
    <property type="match status" value="1"/>
</dbReference>
<accession>A0ABP1FJH4</accession>
<protein>
    <submittedName>
        <fullName evidence="2">G477 protein</fullName>
    </submittedName>
</protein>
<reference evidence="2 3" key="1">
    <citation type="submission" date="2024-06" db="EMBL/GenBank/DDBJ databases">
        <authorList>
            <person name="Kraege A."/>
            <person name="Thomma B."/>
        </authorList>
    </citation>
    <scope>NUCLEOTIDE SEQUENCE [LARGE SCALE GENOMIC DNA]</scope>
</reference>
<sequence>MEKVSRKRTRLDVPAPTARDRNLLVNAPTQPPWKDAEPLQDSALLGRLQSFLPAMQKANKELEQAAAKEPDSCNIESVTLGAPHIEMNLACGVLDLKDNKAAAAAQRAVNVANSSEAIKHLPILKEDEDEAITEPDFLDMSRAAAAADGDLMTERASRRIGMVDENRVDSSCRDRKSEALCNSEKTGDHSIAISDAHPAQSKLDKRSDTSATS</sequence>
<evidence type="ECO:0000313" key="2">
    <source>
        <dbReference type="EMBL" id="CAL5218760.1"/>
    </source>
</evidence>
<keyword evidence="3" id="KW-1185">Reference proteome</keyword>
<feature type="region of interest" description="Disordered" evidence="1">
    <location>
        <begin position="169"/>
        <end position="213"/>
    </location>
</feature>
<organism evidence="2 3">
    <name type="scientific">Coccomyxa viridis</name>
    <dbReference type="NCBI Taxonomy" id="1274662"/>
    <lineage>
        <taxon>Eukaryota</taxon>
        <taxon>Viridiplantae</taxon>
        <taxon>Chlorophyta</taxon>
        <taxon>core chlorophytes</taxon>
        <taxon>Trebouxiophyceae</taxon>
        <taxon>Trebouxiophyceae incertae sedis</taxon>
        <taxon>Coccomyxaceae</taxon>
        <taxon>Coccomyxa</taxon>
    </lineage>
</organism>